<dbReference type="AlphaFoldDB" id="A0A4V3SEB4"/>
<dbReference type="Gene3D" id="3.30.450.30">
    <property type="entry name" value="Dynein light chain 2a, cytoplasmic"/>
    <property type="match status" value="1"/>
</dbReference>
<dbReference type="InterPro" id="IPR036140">
    <property type="entry name" value="PFN_sf"/>
</dbReference>
<dbReference type="OrthoDB" id="6224799at2759"/>
<feature type="compositionally biased region" description="Basic and acidic residues" evidence="1">
    <location>
        <begin position="1"/>
        <end position="10"/>
    </location>
</feature>
<gene>
    <name evidence="2" type="ORF">CRM22_006658</name>
</gene>
<evidence type="ECO:0000256" key="1">
    <source>
        <dbReference type="SAM" id="MobiDB-lite"/>
    </source>
</evidence>
<keyword evidence="3" id="KW-1185">Reference proteome</keyword>
<dbReference type="SUPFAM" id="SSF55770">
    <property type="entry name" value="Profilin (actin-binding protein)"/>
    <property type="match status" value="1"/>
</dbReference>
<evidence type="ECO:0000313" key="3">
    <source>
        <dbReference type="Proteomes" id="UP000308267"/>
    </source>
</evidence>
<name>A0A4V3SEB4_OPIFE</name>
<evidence type="ECO:0000313" key="2">
    <source>
        <dbReference type="EMBL" id="TGZ63924.1"/>
    </source>
</evidence>
<dbReference type="InterPro" id="IPR048278">
    <property type="entry name" value="PFN"/>
</dbReference>
<sequence>MPGEDKEKKPSRWRRMIGWFRTDSDKTNQPDKTKRSSLFSCTMRRSRRSRAGGKGTDIHDKASHVLRKKNIRVDGRVLFDHSTNADVWNQIIKDSILGSGLIVKAVLCNRNSRAIYAYGPQDFTPSVQQIDILLGLLQAEDADKNVVNPNFCIALEECTYKDVTDDKILLASVNKSDLLKPDQSTAAYELASVVTTNSLLIGIYPLAGNQDAAKQLLCDMRDYLQDQGL</sequence>
<proteinExistence type="predicted"/>
<feature type="region of interest" description="Disordered" evidence="1">
    <location>
        <begin position="1"/>
        <end position="36"/>
    </location>
</feature>
<evidence type="ECO:0008006" key="4">
    <source>
        <dbReference type="Google" id="ProtNLM"/>
    </source>
</evidence>
<accession>A0A4V3SEB4</accession>
<dbReference type="Proteomes" id="UP000308267">
    <property type="component" value="Unassembled WGS sequence"/>
</dbReference>
<comment type="caution">
    <text evidence="2">The sequence shown here is derived from an EMBL/GenBank/DDBJ whole genome shotgun (WGS) entry which is preliminary data.</text>
</comment>
<dbReference type="GO" id="GO:0003779">
    <property type="term" value="F:actin binding"/>
    <property type="evidence" value="ECO:0007669"/>
    <property type="project" value="InterPro"/>
</dbReference>
<dbReference type="Pfam" id="PF00235">
    <property type="entry name" value="Profilin"/>
    <property type="match status" value="1"/>
</dbReference>
<reference evidence="2 3" key="1">
    <citation type="journal article" date="2019" name="BMC Genomics">
        <title>New insights from Opisthorchis felineus genome: update on genomics of the epidemiologically important liver flukes.</title>
        <authorList>
            <person name="Ershov N.I."/>
            <person name="Mordvinov V.A."/>
            <person name="Prokhortchouk E.B."/>
            <person name="Pakharukova M.Y."/>
            <person name="Gunbin K.V."/>
            <person name="Ustyantsev K."/>
            <person name="Genaev M.A."/>
            <person name="Blinov A.G."/>
            <person name="Mazur A."/>
            <person name="Boulygina E."/>
            <person name="Tsygankova S."/>
            <person name="Khrameeva E."/>
            <person name="Chekanov N."/>
            <person name="Fan G."/>
            <person name="Xiao A."/>
            <person name="Zhang H."/>
            <person name="Xu X."/>
            <person name="Yang H."/>
            <person name="Solovyev V."/>
            <person name="Lee S.M."/>
            <person name="Liu X."/>
            <person name="Afonnikov D.A."/>
            <person name="Skryabin K.G."/>
        </authorList>
    </citation>
    <scope>NUCLEOTIDE SEQUENCE [LARGE SCALE GENOMIC DNA]</scope>
    <source>
        <strain evidence="2">AK-0245</strain>
        <tissue evidence="2">Whole organism</tissue>
    </source>
</reference>
<dbReference type="EMBL" id="SJOL01006981">
    <property type="protein sequence ID" value="TGZ63924.1"/>
    <property type="molecule type" value="Genomic_DNA"/>
</dbReference>
<protein>
    <recommendedName>
        <fullName evidence="4">Profilin</fullName>
    </recommendedName>
</protein>
<organism evidence="2 3">
    <name type="scientific">Opisthorchis felineus</name>
    <dbReference type="NCBI Taxonomy" id="147828"/>
    <lineage>
        <taxon>Eukaryota</taxon>
        <taxon>Metazoa</taxon>
        <taxon>Spiralia</taxon>
        <taxon>Lophotrochozoa</taxon>
        <taxon>Platyhelminthes</taxon>
        <taxon>Trematoda</taxon>
        <taxon>Digenea</taxon>
        <taxon>Opisthorchiida</taxon>
        <taxon>Opisthorchiata</taxon>
        <taxon>Opisthorchiidae</taxon>
        <taxon>Opisthorchis</taxon>
    </lineage>
</organism>
<feature type="compositionally biased region" description="Basic and acidic residues" evidence="1">
    <location>
        <begin position="22"/>
        <end position="34"/>
    </location>
</feature>